<dbReference type="EMBL" id="BEZZ01042406">
    <property type="protein sequence ID" value="GCC41003.1"/>
    <property type="molecule type" value="Genomic_DNA"/>
</dbReference>
<gene>
    <name evidence="7" type="ORF">chiPu_0024590</name>
</gene>
<dbReference type="InterPro" id="IPR008795">
    <property type="entry name" value="Prominin"/>
</dbReference>
<evidence type="ECO:0000256" key="1">
    <source>
        <dbReference type="ARBA" id="ARBA00004475"/>
    </source>
</evidence>
<name>A0A401TED7_CHIPU</name>
<organism evidence="7 8">
    <name type="scientific">Chiloscyllium punctatum</name>
    <name type="common">Brownbanded bambooshark</name>
    <name type="synonym">Hemiscyllium punctatum</name>
    <dbReference type="NCBI Taxonomy" id="137246"/>
    <lineage>
        <taxon>Eukaryota</taxon>
        <taxon>Metazoa</taxon>
        <taxon>Chordata</taxon>
        <taxon>Craniata</taxon>
        <taxon>Vertebrata</taxon>
        <taxon>Chondrichthyes</taxon>
        <taxon>Elasmobranchii</taxon>
        <taxon>Galeomorphii</taxon>
        <taxon>Galeoidea</taxon>
        <taxon>Orectolobiformes</taxon>
        <taxon>Hemiscylliidae</taxon>
        <taxon>Chiloscyllium</taxon>
    </lineage>
</organism>
<protein>
    <submittedName>
        <fullName evidence="7">Uncharacterized protein</fullName>
    </submittedName>
</protein>
<evidence type="ECO:0000313" key="7">
    <source>
        <dbReference type="EMBL" id="GCC41003.1"/>
    </source>
</evidence>
<evidence type="ECO:0000256" key="2">
    <source>
        <dbReference type="ARBA" id="ARBA00006058"/>
    </source>
</evidence>
<keyword evidence="5" id="KW-0472">Membrane</keyword>
<accession>A0A401TED7</accession>
<evidence type="ECO:0000256" key="5">
    <source>
        <dbReference type="ARBA" id="ARBA00023136"/>
    </source>
</evidence>
<keyword evidence="3" id="KW-0812">Transmembrane</keyword>
<keyword evidence="4" id="KW-1133">Transmembrane helix</keyword>
<evidence type="ECO:0000256" key="6">
    <source>
        <dbReference type="ARBA" id="ARBA00023180"/>
    </source>
</evidence>
<dbReference type="AlphaFoldDB" id="A0A401TED7"/>
<keyword evidence="8" id="KW-1185">Reference proteome</keyword>
<reference evidence="7 8" key="1">
    <citation type="journal article" date="2018" name="Nat. Ecol. Evol.">
        <title>Shark genomes provide insights into elasmobranch evolution and the origin of vertebrates.</title>
        <authorList>
            <person name="Hara Y"/>
            <person name="Yamaguchi K"/>
            <person name="Onimaru K"/>
            <person name="Kadota M"/>
            <person name="Koyanagi M"/>
            <person name="Keeley SD"/>
            <person name="Tatsumi K"/>
            <person name="Tanaka K"/>
            <person name="Motone F"/>
            <person name="Kageyama Y"/>
            <person name="Nozu R"/>
            <person name="Adachi N"/>
            <person name="Nishimura O"/>
            <person name="Nakagawa R"/>
            <person name="Tanegashima C"/>
            <person name="Kiyatake I"/>
            <person name="Matsumoto R"/>
            <person name="Murakumo K"/>
            <person name="Nishida K"/>
            <person name="Terakita A"/>
            <person name="Kuratani S"/>
            <person name="Sato K"/>
            <person name="Hyodo S Kuraku.S."/>
        </authorList>
    </citation>
    <scope>NUCLEOTIDE SEQUENCE [LARGE SCALE GENOMIC DNA]</scope>
</reference>
<dbReference type="GO" id="GO:0031528">
    <property type="term" value="C:microvillus membrane"/>
    <property type="evidence" value="ECO:0007669"/>
    <property type="project" value="UniProtKB-SubCell"/>
</dbReference>
<sequence length="122" mass="13512">RCEEGASLFDLLPQSQRTEVNDLLNASTHTAEFEQSAGQLNVDLDDLVVLDDRGRQILLAFVNSGIVDLNYTESIQQGEGARRCAGRGPMLSFGPQYRVSWLQASPCSARVYVSPDRLINRL</sequence>
<comment type="similarity">
    <text evidence="2">Belongs to the prominin family.</text>
</comment>
<keyword evidence="6" id="KW-0325">Glycoprotein</keyword>
<comment type="subcellular location">
    <subcellularLocation>
        <location evidence="1">Cell projection</location>
        <location evidence="1">Microvillus membrane</location>
        <topology evidence="1">Multi-pass membrane protein</topology>
    </subcellularLocation>
</comment>
<dbReference type="Pfam" id="PF05478">
    <property type="entry name" value="Prominin"/>
    <property type="match status" value="1"/>
</dbReference>
<evidence type="ECO:0000256" key="4">
    <source>
        <dbReference type="ARBA" id="ARBA00022989"/>
    </source>
</evidence>
<comment type="caution">
    <text evidence="7">The sequence shown here is derived from an EMBL/GenBank/DDBJ whole genome shotgun (WGS) entry which is preliminary data.</text>
</comment>
<dbReference type="Proteomes" id="UP000287033">
    <property type="component" value="Unassembled WGS sequence"/>
</dbReference>
<feature type="non-terminal residue" evidence="7">
    <location>
        <position position="1"/>
    </location>
</feature>
<evidence type="ECO:0000313" key="8">
    <source>
        <dbReference type="Proteomes" id="UP000287033"/>
    </source>
</evidence>
<proteinExistence type="inferred from homology"/>
<evidence type="ECO:0000256" key="3">
    <source>
        <dbReference type="ARBA" id="ARBA00022692"/>
    </source>
</evidence>